<dbReference type="CDD" id="cd00130">
    <property type="entry name" value="PAS"/>
    <property type="match status" value="1"/>
</dbReference>
<gene>
    <name evidence="13" type="ORF">ACFONC_04805</name>
</gene>
<evidence type="ECO:0000256" key="3">
    <source>
        <dbReference type="ARBA" id="ARBA00012438"/>
    </source>
</evidence>
<dbReference type="InterPro" id="IPR035965">
    <property type="entry name" value="PAS-like_dom_sf"/>
</dbReference>
<evidence type="ECO:0000256" key="9">
    <source>
        <dbReference type="ARBA" id="ARBA00023136"/>
    </source>
</evidence>
<dbReference type="InterPro" id="IPR036097">
    <property type="entry name" value="HisK_dim/P_sf"/>
</dbReference>
<organism evidence="13 14">
    <name type="scientific">Luteimonas soli</name>
    <dbReference type="NCBI Taxonomy" id="1648966"/>
    <lineage>
        <taxon>Bacteria</taxon>
        <taxon>Pseudomonadati</taxon>
        <taxon>Pseudomonadota</taxon>
        <taxon>Gammaproteobacteria</taxon>
        <taxon>Lysobacterales</taxon>
        <taxon>Lysobacteraceae</taxon>
        <taxon>Luteimonas</taxon>
    </lineage>
</organism>
<dbReference type="SMART" id="SM00388">
    <property type="entry name" value="HisKA"/>
    <property type="match status" value="1"/>
</dbReference>
<feature type="domain" description="CHASE" evidence="12">
    <location>
        <begin position="152"/>
        <end position="308"/>
    </location>
</feature>
<evidence type="ECO:0000256" key="8">
    <source>
        <dbReference type="ARBA" id="ARBA00022989"/>
    </source>
</evidence>
<evidence type="ECO:0000256" key="10">
    <source>
        <dbReference type="SAM" id="Phobius"/>
    </source>
</evidence>
<comment type="caution">
    <text evidence="13">The sequence shown here is derived from an EMBL/GenBank/DDBJ whole genome shotgun (WGS) entry which is preliminary data.</text>
</comment>
<dbReference type="Gene3D" id="3.30.450.20">
    <property type="entry name" value="PAS domain"/>
    <property type="match status" value="1"/>
</dbReference>
<dbReference type="RefSeq" id="WP_386742580.1">
    <property type="nucleotide sequence ID" value="NZ_JBHRYA010000003.1"/>
</dbReference>
<dbReference type="EC" id="2.7.13.3" evidence="3"/>
<protein>
    <recommendedName>
        <fullName evidence="3">histidine kinase</fullName>
        <ecNumber evidence="3">2.7.13.3</ecNumber>
    </recommendedName>
</protein>
<dbReference type="InterPro" id="IPR036890">
    <property type="entry name" value="HATPase_C_sf"/>
</dbReference>
<dbReference type="InterPro" id="IPR050351">
    <property type="entry name" value="BphY/WalK/GraS-like"/>
</dbReference>
<keyword evidence="4" id="KW-0597">Phosphoprotein</keyword>
<dbReference type="InterPro" id="IPR003661">
    <property type="entry name" value="HisK_dim/P_dom"/>
</dbReference>
<reference evidence="14" key="1">
    <citation type="journal article" date="2019" name="Int. J. Syst. Evol. Microbiol.">
        <title>The Global Catalogue of Microorganisms (GCM) 10K type strain sequencing project: providing services to taxonomists for standard genome sequencing and annotation.</title>
        <authorList>
            <consortium name="The Broad Institute Genomics Platform"/>
            <consortium name="The Broad Institute Genome Sequencing Center for Infectious Disease"/>
            <person name="Wu L."/>
            <person name="Ma J."/>
        </authorList>
    </citation>
    <scope>NUCLEOTIDE SEQUENCE [LARGE SCALE GENOMIC DNA]</scope>
    <source>
        <strain evidence="14">KCTC 42441</strain>
    </source>
</reference>
<evidence type="ECO:0000256" key="6">
    <source>
        <dbReference type="ARBA" id="ARBA00022692"/>
    </source>
</evidence>
<dbReference type="PANTHER" id="PTHR42878:SF15">
    <property type="entry name" value="BACTERIOPHYTOCHROME"/>
    <property type="match status" value="1"/>
</dbReference>
<evidence type="ECO:0000259" key="12">
    <source>
        <dbReference type="PROSITE" id="PS50839"/>
    </source>
</evidence>
<dbReference type="InterPro" id="IPR004358">
    <property type="entry name" value="Sig_transdc_His_kin-like_C"/>
</dbReference>
<evidence type="ECO:0000256" key="7">
    <source>
        <dbReference type="ARBA" id="ARBA00022777"/>
    </source>
</evidence>
<dbReference type="InterPro" id="IPR000014">
    <property type="entry name" value="PAS"/>
</dbReference>
<dbReference type="InterPro" id="IPR013656">
    <property type="entry name" value="PAS_4"/>
</dbReference>
<evidence type="ECO:0000313" key="13">
    <source>
        <dbReference type="EMBL" id="MFC3715466.1"/>
    </source>
</evidence>
<dbReference type="Pfam" id="PF08448">
    <property type="entry name" value="PAS_4"/>
    <property type="match status" value="1"/>
</dbReference>
<keyword evidence="6 10" id="KW-0812">Transmembrane</keyword>
<dbReference type="PROSITE" id="PS50839">
    <property type="entry name" value="CHASE"/>
    <property type="match status" value="1"/>
</dbReference>
<dbReference type="InterPro" id="IPR042240">
    <property type="entry name" value="CHASE_sf"/>
</dbReference>
<name>A0ABV7XI93_9GAMM</name>
<dbReference type="PANTHER" id="PTHR42878">
    <property type="entry name" value="TWO-COMPONENT HISTIDINE KINASE"/>
    <property type="match status" value="1"/>
</dbReference>
<comment type="catalytic activity">
    <reaction evidence="1">
        <text>ATP + protein L-histidine = ADP + protein N-phospho-L-histidine.</text>
        <dbReference type="EC" id="2.7.13.3"/>
    </reaction>
</comment>
<proteinExistence type="predicted"/>
<sequence>MRLPHGMDLASLGARLRVPLHGYVLSLLALVASLLLVWLYWSSAQQRELKAAQAEFTAETDTVAELLRQRLASYELVARGGVSLFASVNLPSAGQWQGYVDALNIDARYPDMLGLGYAPYLDRAELQALQLEMRDAGQGFYVVRPGGVRSRYGPVVYLEPRTPANRAMIGEDMFADPQRHAAMASARDDNAVRMTGPVRLDAGTGGEVSGVVMYAPVYRFGIPATQSARRAALQGWIYAPLDVRAFTEAALRTTNQQVSLTIRDSAEAGGAVLYSDRASPGGDDKANGPEVFQRALPLELYGRSWELDFSADMQAALAERTPELRMTLVAGVIASLLLFGVALALARTESLAERKAALLAESYQRSELRFRNAMRFSAIGQALLDRGGVIVDANPALAAIFDTTTDELAGSVIGAHFIDAQDEARRSREFAAVAEGVFRTTRQWRSRAGELRHAQLTYAPVPGEIGQDVASLVQVEDITERVLAHAREQALNRTLEARVALRTRELTHANQELESFAYSVSHDLRAPLRTIEGFSRLLSERYADRIDDTGRDYLARVRNAAGRMDDLIGALLKMSRVSRSPLTLEPLDLGQIARDVVAELQASQPQRQVEVEIDPDLRAVGDAALVRNLLQNLLGNAWKFTSETTDARIVVGKDDDVRGGQLAFHVTDNGAGFQPEYAGKLFRPFQRLHNQEQFDGNGIGLASVKRIIERHGGTVSAEGRPGQGATFRFTLPREMPAAD</sequence>
<dbReference type="SUPFAM" id="SSF47384">
    <property type="entry name" value="Homodimeric domain of signal transducing histidine kinase"/>
    <property type="match status" value="1"/>
</dbReference>
<evidence type="ECO:0000259" key="11">
    <source>
        <dbReference type="PROSITE" id="PS50109"/>
    </source>
</evidence>
<dbReference type="NCBIfam" id="TIGR00229">
    <property type="entry name" value="sensory_box"/>
    <property type="match status" value="1"/>
</dbReference>
<evidence type="ECO:0000313" key="14">
    <source>
        <dbReference type="Proteomes" id="UP001595705"/>
    </source>
</evidence>
<evidence type="ECO:0000256" key="1">
    <source>
        <dbReference type="ARBA" id="ARBA00000085"/>
    </source>
</evidence>
<dbReference type="Pfam" id="PF03924">
    <property type="entry name" value="CHASE"/>
    <property type="match status" value="1"/>
</dbReference>
<keyword evidence="14" id="KW-1185">Reference proteome</keyword>
<feature type="domain" description="Histidine kinase" evidence="11">
    <location>
        <begin position="519"/>
        <end position="735"/>
    </location>
</feature>
<dbReference type="Gene3D" id="3.30.565.10">
    <property type="entry name" value="Histidine kinase-like ATPase, C-terminal domain"/>
    <property type="match status" value="1"/>
</dbReference>
<dbReference type="SMART" id="SM01079">
    <property type="entry name" value="CHASE"/>
    <property type="match status" value="1"/>
</dbReference>
<accession>A0ABV7XI93</accession>
<dbReference type="PRINTS" id="PR00344">
    <property type="entry name" value="BCTRLSENSOR"/>
</dbReference>
<dbReference type="SUPFAM" id="SSF55785">
    <property type="entry name" value="PYP-like sensor domain (PAS domain)"/>
    <property type="match status" value="1"/>
</dbReference>
<dbReference type="Pfam" id="PF00512">
    <property type="entry name" value="HisKA"/>
    <property type="match status" value="1"/>
</dbReference>
<dbReference type="InterPro" id="IPR005467">
    <property type="entry name" value="His_kinase_dom"/>
</dbReference>
<evidence type="ECO:0000256" key="2">
    <source>
        <dbReference type="ARBA" id="ARBA00004370"/>
    </source>
</evidence>
<dbReference type="Gene3D" id="3.30.450.350">
    <property type="entry name" value="CHASE domain"/>
    <property type="match status" value="1"/>
</dbReference>
<dbReference type="InterPro" id="IPR006189">
    <property type="entry name" value="CHASE_dom"/>
</dbReference>
<feature type="transmembrane region" description="Helical" evidence="10">
    <location>
        <begin position="20"/>
        <end position="41"/>
    </location>
</feature>
<comment type="subcellular location">
    <subcellularLocation>
        <location evidence="2">Membrane</location>
    </subcellularLocation>
</comment>
<keyword evidence="7" id="KW-0418">Kinase</keyword>
<keyword evidence="8 10" id="KW-1133">Transmembrane helix</keyword>
<dbReference type="CDD" id="cd00082">
    <property type="entry name" value="HisKA"/>
    <property type="match status" value="1"/>
</dbReference>
<dbReference type="Proteomes" id="UP001595705">
    <property type="component" value="Unassembled WGS sequence"/>
</dbReference>
<dbReference type="SMART" id="SM00387">
    <property type="entry name" value="HATPase_c"/>
    <property type="match status" value="1"/>
</dbReference>
<dbReference type="Gene3D" id="1.10.287.130">
    <property type="match status" value="1"/>
</dbReference>
<dbReference type="PROSITE" id="PS50109">
    <property type="entry name" value="HIS_KIN"/>
    <property type="match status" value="1"/>
</dbReference>
<keyword evidence="9 10" id="KW-0472">Membrane</keyword>
<dbReference type="Pfam" id="PF02518">
    <property type="entry name" value="HATPase_c"/>
    <property type="match status" value="1"/>
</dbReference>
<dbReference type="SUPFAM" id="SSF55874">
    <property type="entry name" value="ATPase domain of HSP90 chaperone/DNA topoisomerase II/histidine kinase"/>
    <property type="match status" value="1"/>
</dbReference>
<evidence type="ECO:0000256" key="4">
    <source>
        <dbReference type="ARBA" id="ARBA00022553"/>
    </source>
</evidence>
<dbReference type="InterPro" id="IPR003594">
    <property type="entry name" value="HATPase_dom"/>
</dbReference>
<keyword evidence="5" id="KW-0808">Transferase</keyword>
<feature type="transmembrane region" description="Helical" evidence="10">
    <location>
        <begin position="326"/>
        <end position="346"/>
    </location>
</feature>
<evidence type="ECO:0000256" key="5">
    <source>
        <dbReference type="ARBA" id="ARBA00022679"/>
    </source>
</evidence>
<dbReference type="EMBL" id="JBHRYA010000003">
    <property type="protein sequence ID" value="MFC3715466.1"/>
    <property type="molecule type" value="Genomic_DNA"/>
</dbReference>